<dbReference type="AlphaFoldDB" id="A0A178KA09"/>
<dbReference type="PANTHER" id="PTHR22916:SF3">
    <property type="entry name" value="UDP-GLCNAC:BETAGAL BETA-1,3-N-ACETYLGLUCOSAMINYLTRANSFERASE-LIKE PROTEIN 1"/>
    <property type="match status" value="1"/>
</dbReference>
<dbReference type="InterPro" id="IPR029044">
    <property type="entry name" value="Nucleotide-diphossugar_trans"/>
</dbReference>
<reference evidence="2 3" key="1">
    <citation type="submission" date="2016-03" db="EMBL/GenBank/DDBJ databases">
        <title>Photobacterium proteolyticum sp. nov. a protease producing bacterium isolated from ocean sediments of Laizhou Bay.</title>
        <authorList>
            <person name="Li Y."/>
        </authorList>
    </citation>
    <scope>NUCLEOTIDE SEQUENCE [LARGE SCALE GENOMIC DNA]</scope>
    <source>
        <strain evidence="2 3">R-40508</strain>
    </source>
</reference>
<evidence type="ECO:0000259" key="1">
    <source>
        <dbReference type="Pfam" id="PF00535"/>
    </source>
</evidence>
<gene>
    <name evidence="2" type="ORF">A3K86_13225</name>
</gene>
<protein>
    <recommendedName>
        <fullName evidence="1">Glycosyltransferase 2-like domain-containing protein</fullName>
    </recommendedName>
</protein>
<sequence>MISVCLATFNGEKYIFEQLNSILDQIGPYDEVIISDDNSTDRTIDIIHGFNDSRVKVYFNNNDKEKRALIYNNVYYVNRNFSNALEHASGDIIFLSDQDDIWLDGKVRANIEALKKADLVVSNCLIFDDLDKNPSESYFDIIRPSFNFYRTIYKSSFHGCCMAFRKEVLETALPLPNSFIGHDTWIGLVASKFYTVSFLFKPLVMYRRHELAVTTSSKRSTRPLWNKLLYRINLLYYFYVRFYRKVL</sequence>
<dbReference type="PANTHER" id="PTHR22916">
    <property type="entry name" value="GLYCOSYLTRANSFERASE"/>
    <property type="match status" value="1"/>
</dbReference>
<dbReference type="SUPFAM" id="SSF53448">
    <property type="entry name" value="Nucleotide-diphospho-sugar transferases"/>
    <property type="match status" value="1"/>
</dbReference>
<name>A0A178KA09_9GAMM</name>
<dbReference type="STRING" id="858640.A3K86_13225"/>
<evidence type="ECO:0000313" key="3">
    <source>
        <dbReference type="Proteomes" id="UP000078503"/>
    </source>
</evidence>
<comment type="caution">
    <text evidence="2">The sequence shown here is derived from an EMBL/GenBank/DDBJ whole genome shotgun (WGS) entry which is preliminary data.</text>
</comment>
<feature type="domain" description="Glycosyltransferase 2-like" evidence="1">
    <location>
        <begin position="3"/>
        <end position="171"/>
    </location>
</feature>
<dbReference type="GO" id="GO:0016758">
    <property type="term" value="F:hexosyltransferase activity"/>
    <property type="evidence" value="ECO:0007669"/>
    <property type="project" value="UniProtKB-ARBA"/>
</dbReference>
<proteinExistence type="predicted"/>
<keyword evidence="3" id="KW-1185">Reference proteome</keyword>
<dbReference type="EMBL" id="LVHF01000028">
    <property type="protein sequence ID" value="OAN13544.1"/>
    <property type="molecule type" value="Genomic_DNA"/>
</dbReference>
<organism evidence="2 3">
    <name type="scientific">Photobacterium jeanii</name>
    <dbReference type="NCBI Taxonomy" id="858640"/>
    <lineage>
        <taxon>Bacteria</taxon>
        <taxon>Pseudomonadati</taxon>
        <taxon>Pseudomonadota</taxon>
        <taxon>Gammaproteobacteria</taxon>
        <taxon>Vibrionales</taxon>
        <taxon>Vibrionaceae</taxon>
        <taxon>Photobacterium</taxon>
    </lineage>
</organism>
<accession>A0A178KA09</accession>
<dbReference type="InterPro" id="IPR001173">
    <property type="entry name" value="Glyco_trans_2-like"/>
</dbReference>
<dbReference type="Pfam" id="PF00535">
    <property type="entry name" value="Glycos_transf_2"/>
    <property type="match status" value="1"/>
</dbReference>
<dbReference type="Proteomes" id="UP000078503">
    <property type="component" value="Unassembled WGS sequence"/>
</dbReference>
<evidence type="ECO:0000313" key="2">
    <source>
        <dbReference type="EMBL" id="OAN13544.1"/>
    </source>
</evidence>
<dbReference type="RefSeq" id="WP_068331736.1">
    <property type="nucleotide sequence ID" value="NZ_LVHF01000028.1"/>
</dbReference>
<dbReference type="Gene3D" id="3.90.550.10">
    <property type="entry name" value="Spore Coat Polysaccharide Biosynthesis Protein SpsA, Chain A"/>
    <property type="match status" value="1"/>
</dbReference>